<sequence length="72" mass="7449">VRRAAAARRLLTAPGGTDLLALRALARVPLRDLAALGPDVASAWRRGDEDVVASLAALTAAEVGVRVPTPPR</sequence>
<gene>
    <name evidence="1" type="ORF">N868_17460</name>
</gene>
<name>A0A0A0BN87_9CELL</name>
<dbReference type="EMBL" id="AXCY01000069">
    <property type="protein sequence ID" value="KGM09963.1"/>
    <property type="molecule type" value="Genomic_DNA"/>
</dbReference>
<keyword evidence="2" id="KW-1185">Reference proteome</keyword>
<organism evidence="1 2">
    <name type="scientific">Cellulomonas carbonis T26</name>
    <dbReference type="NCBI Taxonomy" id="947969"/>
    <lineage>
        <taxon>Bacteria</taxon>
        <taxon>Bacillati</taxon>
        <taxon>Actinomycetota</taxon>
        <taxon>Actinomycetes</taxon>
        <taxon>Micrococcales</taxon>
        <taxon>Cellulomonadaceae</taxon>
        <taxon>Cellulomonas</taxon>
    </lineage>
</organism>
<evidence type="ECO:0000313" key="2">
    <source>
        <dbReference type="Proteomes" id="UP000029839"/>
    </source>
</evidence>
<accession>A0A0A0BN87</accession>
<reference evidence="1 2" key="2">
    <citation type="journal article" date="2015" name="Stand. Genomic Sci.">
        <title>Draft genome sequence of Cellulomonas carbonis T26(T) and comparative analysis of six Cellulomonas genomes.</title>
        <authorList>
            <person name="Zhuang W."/>
            <person name="Zhang S."/>
            <person name="Xia X."/>
            <person name="Wang G."/>
        </authorList>
    </citation>
    <scope>NUCLEOTIDE SEQUENCE [LARGE SCALE GENOMIC DNA]</scope>
    <source>
        <strain evidence="1 2">T26</strain>
    </source>
</reference>
<reference evidence="1 2" key="1">
    <citation type="submission" date="2013-08" db="EMBL/GenBank/DDBJ databases">
        <title>Genome sequencing of Cellulomonas carbonis T26.</title>
        <authorList>
            <person name="Chen F."/>
            <person name="Li Y."/>
            <person name="Wang G."/>
        </authorList>
    </citation>
    <scope>NUCLEOTIDE SEQUENCE [LARGE SCALE GENOMIC DNA]</scope>
    <source>
        <strain evidence="1 2">T26</strain>
    </source>
</reference>
<comment type="caution">
    <text evidence="1">The sequence shown here is derived from an EMBL/GenBank/DDBJ whole genome shotgun (WGS) entry which is preliminary data.</text>
</comment>
<dbReference type="Proteomes" id="UP000029839">
    <property type="component" value="Unassembled WGS sequence"/>
</dbReference>
<evidence type="ECO:0000313" key="1">
    <source>
        <dbReference type="EMBL" id="KGM09963.1"/>
    </source>
</evidence>
<protein>
    <submittedName>
        <fullName evidence="1">Uncharacterized protein</fullName>
    </submittedName>
</protein>
<proteinExistence type="predicted"/>
<dbReference type="AlphaFoldDB" id="A0A0A0BN87"/>
<feature type="non-terminal residue" evidence="1">
    <location>
        <position position="1"/>
    </location>
</feature>